<reference evidence="2 3" key="1">
    <citation type="submission" date="2019-10" db="EMBL/GenBank/DDBJ databases">
        <title>Isolation, Identification of Microvirga thermotolerans HR1, a novel thermophilic bacterium and Comparative Genomics of the genus Microvirga.</title>
        <authorList>
            <person name="Li J."/>
            <person name="Zhang W."/>
            <person name="Lin M."/>
            <person name="Wang J."/>
        </authorList>
    </citation>
    <scope>NUCLEOTIDE SEQUENCE [LARGE SCALE GENOMIC DNA]</scope>
    <source>
        <strain evidence="2 3">HR1</strain>
    </source>
</reference>
<keyword evidence="3" id="KW-1185">Reference proteome</keyword>
<dbReference type="SUPFAM" id="SSF158682">
    <property type="entry name" value="TerB-like"/>
    <property type="match status" value="1"/>
</dbReference>
<dbReference type="KEGG" id="mico:GDR74_02195"/>
<sequence length="214" mass="23121">MGIALRFQDLSFTNPVPSICRWGMLGRGCDTFAGRLGQGSLTVPRPLAEKPPRLEYPAMSFMSHLRAFFGPAAVPEGAVEHGERFTVAALLALVTHADGRRLAVEEAEMRSLLQARFGLTIEEAESLVARARGGAAMLDPATSLIDRIVRDIPPAERPGLLALAYRIAASDGVVHAFEDDLIWRTGRLLGLTEAEFSAVRREALAPHASGDRHG</sequence>
<proteinExistence type="predicted"/>
<evidence type="ECO:0000313" key="3">
    <source>
        <dbReference type="Proteomes" id="UP000325614"/>
    </source>
</evidence>
<organism evidence="2 3">
    <name type="scientific">Microvirga thermotolerans</name>
    <dbReference type="NCBI Taxonomy" id="2651334"/>
    <lineage>
        <taxon>Bacteria</taxon>
        <taxon>Pseudomonadati</taxon>
        <taxon>Pseudomonadota</taxon>
        <taxon>Alphaproteobacteria</taxon>
        <taxon>Hyphomicrobiales</taxon>
        <taxon>Methylobacteriaceae</taxon>
        <taxon>Microvirga</taxon>
    </lineage>
</organism>
<accession>A0A5P9JR51</accession>
<dbReference type="Gene3D" id="1.10.3680.10">
    <property type="entry name" value="TerB-like"/>
    <property type="match status" value="1"/>
</dbReference>
<evidence type="ECO:0000313" key="2">
    <source>
        <dbReference type="EMBL" id="QFU15117.1"/>
    </source>
</evidence>
<dbReference type="InterPro" id="IPR029024">
    <property type="entry name" value="TerB-like"/>
</dbReference>
<dbReference type="AlphaFoldDB" id="A0A5P9JR51"/>
<feature type="domain" description="Co-chaperone DjlA N-terminal" evidence="1">
    <location>
        <begin position="86"/>
        <end position="200"/>
    </location>
</feature>
<evidence type="ECO:0000259" key="1">
    <source>
        <dbReference type="Pfam" id="PF05099"/>
    </source>
</evidence>
<dbReference type="Pfam" id="PF05099">
    <property type="entry name" value="TerB"/>
    <property type="match status" value="1"/>
</dbReference>
<name>A0A5P9JR51_9HYPH</name>
<dbReference type="Proteomes" id="UP000325614">
    <property type="component" value="Chromosome"/>
</dbReference>
<dbReference type="InterPro" id="IPR007791">
    <property type="entry name" value="DjlA_N"/>
</dbReference>
<protein>
    <recommendedName>
        <fullName evidence="1">Co-chaperone DjlA N-terminal domain-containing protein</fullName>
    </recommendedName>
</protein>
<dbReference type="EMBL" id="CP045423">
    <property type="protein sequence ID" value="QFU15117.1"/>
    <property type="molecule type" value="Genomic_DNA"/>
</dbReference>
<gene>
    <name evidence="2" type="ORF">GDR74_02195</name>
</gene>